<sequence length="161" mass="17782">MTWSKRQFVMAAFEELGLGSYVFDLSPDQLESALRRLDAMIAGWSSNGIRISYPLPDNPQDSDIDVPSGVPDWCNEAIFLNLAVRLAPQYGKSVTPDTKMLADMSYNNMTNQTSYPTPERVMPGFFPRGAGQKAWRSYGATFTPANKDSVLAGSDSELTLE</sequence>
<accession>A0A6J5L0J4</accession>
<gene>
    <name evidence="1" type="ORF">UFOVP81_26</name>
</gene>
<name>A0A6J5L0J4_9CAUD</name>
<dbReference type="Pfam" id="PF11650">
    <property type="entry name" value="P22_Tail-4"/>
    <property type="match status" value="1"/>
</dbReference>
<reference evidence="1" key="1">
    <citation type="submission" date="2020-04" db="EMBL/GenBank/DDBJ databases">
        <authorList>
            <person name="Chiriac C."/>
            <person name="Salcher M."/>
            <person name="Ghai R."/>
            <person name="Kavagutti S V."/>
        </authorList>
    </citation>
    <scope>NUCLEOTIDE SEQUENCE</scope>
</reference>
<evidence type="ECO:0000313" key="1">
    <source>
        <dbReference type="EMBL" id="CAB4126797.1"/>
    </source>
</evidence>
<dbReference type="EMBL" id="LR796199">
    <property type="protein sequence ID" value="CAB4126797.1"/>
    <property type="molecule type" value="Genomic_DNA"/>
</dbReference>
<proteinExistence type="predicted"/>
<organism evidence="1">
    <name type="scientific">uncultured Caudovirales phage</name>
    <dbReference type="NCBI Taxonomy" id="2100421"/>
    <lineage>
        <taxon>Viruses</taxon>
        <taxon>Duplodnaviria</taxon>
        <taxon>Heunggongvirae</taxon>
        <taxon>Uroviricota</taxon>
        <taxon>Caudoviricetes</taxon>
        <taxon>Peduoviridae</taxon>
        <taxon>Maltschvirus</taxon>
        <taxon>Maltschvirus maltsch</taxon>
    </lineage>
</organism>
<protein>
    <submittedName>
        <fullName evidence="1">Tail accessory factor GP4</fullName>
    </submittedName>
</protein>
<dbReference type="Gene3D" id="1.10.3230.20">
    <property type="entry name" value="P22 tail accessory factor (Gp4)"/>
    <property type="match status" value="1"/>
</dbReference>
<dbReference type="InterPro" id="IPR020362">
    <property type="entry name" value="Tail_accessory_Gp4"/>
</dbReference>
<dbReference type="InterPro" id="IPR038258">
    <property type="entry name" value="Gp4_sf"/>
</dbReference>